<keyword evidence="6" id="KW-1185">Reference proteome</keyword>
<gene>
    <name evidence="5" type="ORF">LL252_00495</name>
</gene>
<dbReference type="Pfam" id="PF04336">
    <property type="entry name" value="ACP_PD"/>
    <property type="match status" value="1"/>
</dbReference>
<accession>A0A9Q3YKR2</accession>
<dbReference type="RefSeq" id="WP_228232136.1">
    <property type="nucleotide sequence ID" value="NZ_ARXL01000182.1"/>
</dbReference>
<keyword evidence="2" id="KW-0378">Hydrolase</keyword>
<keyword evidence="1" id="KW-0444">Lipid biosynthesis</keyword>
<dbReference type="AlphaFoldDB" id="A0A9Q3YKR2"/>
<dbReference type="PANTHER" id="PTHR38764:SF1">
    <property type="entry name" value="ACYL CARRIER PROTEIN PHOSPHODIESTERASE"/>
    <property type="match status" value="1"/>
</dbReference>
<dbReference type="PIRSF" id="PIRSF011489">
    <property type="entry name" value="DUF479"/>
    <property type="match status" value="1"/>
</dbReference>
<dbReference type="EMBL" id="JAJGNA010000001">
    <property type="protein sequence ID" value="MCC4307034.1"/>
    <property type="molecule type" value="Genomic_DNA"/>
</dbReference>
<dbReference type="GO" id="GO:0006633">
    <property type="term" value="P:fatty acid biosynthetic process"/>
    <property type="evidence" value="ECO:0007669"/>
    <property type="project" value="UniProtKB-KW"/>
</dbReference>
<keyword evidence="4" id="KW-0276">Fatty acid metabolism</keyword>
<organism evidence="5 6">
    <name type="scientific">Alloalcanivorax marinus</name>
    <dbReference type="NCBI Taxonomy" id="1177169"/>
    <lineage>
        <taxon>Bacteria</taxon>
        <taxon>Pseudomonadati</taxon>
        <taxon>Pseudomonadota</taxon>
        <taxon>Gammaproteobacteria</taxon>
        <taxon>Oceanospirillales</taxon>
        <taxon>Alcanivoracaceae</taxon>
        <taxon>Alloalcanivorax</taxon>
    </lineage>
</organism>
<dbReference type="Proteomes" id="UP001108027">
    <property type="component" value="Unassembled WGS sequence"/>
</dbReference>
<keyword evidence="4" id="KW-0275">Fatty acid biosynthesis</keyword>
<sequence>MNYFAHLALAQPTAESKVGNLLGDFMRGVREETLPEPVRRGLLNHRLVDRVTDDHPPVRHSRRLFAAPRRRFAGVALDVLFDHFLVRHWDRFHDEPLHRAIDRDYRLLGEGRALMPVPMRAVVERMVAQDWVRHYAELDTVGRALDRIAARVRFANRFQGCQADIECHYERLEAVFLDLYPGLQRTVAEQALERAPFTGD</sequence>
<evidence type="ECO:0000313" key="6">
    <source>
        <dbReference type="Proteomes" id="UP001108027"/>
    </source>
</evidence>
<dbReference type="PANTHER" id="PTHR38764">
    <property type="entry name" value="ACYL CARRIER PROTEIN PHOSPHODIESTERASE"/>
    <property type="match status" value="1"/>
</dbReference>
<keyword evidence="3" id="KW-0443">Lipid metabolism</keyword>
<name>A0A9Q3YKR2_9GAMM</name>
<evidence type="ECO:0000256" key="2">
    <source>
        <dbReference type="ARBA" id="ARBA00022801"/>
    </source>
</evidence>
<evidence type="ECO:0000256" key="1">
    <source>
        <dbReference type="ARBA" id="ARBA00022516"/>
    </source>
</evidence>
<dbReference type="InterPro" id="IPR007431">
    <property type="entry name" value="ACP_PD"/>
</dbReference>
<comment type="caution">
    <text evidence="5">The sequence shown here is derived from an EMBL/GenBank/DDBJ whole genome shotgun (WGS) entry which is preliminary data.</text>
</comment>
<dbReference type="GO" id="GO:0008770">
    <property type="term" value="F:[acyl-carrier-protein] phosphodiesterase activity"/>
    <property type="evidence" value="ECO:0007669"/>
    <property type="project" value="InterPro"/>
</dbReference>
<evidence type="ECO:0000313" key="5">
    <source>
        <dbReference type="EMBL" id="MCC4307034.1"/>
    </source>
</evidence>
<protein>
    <submittedName>
        <fullName evidence="5">ACP phosphodiesterase</fullName>
    </submittedName>
</protein>
<proteinExistence type="predicted"/>
<reference evidence="5" key="1">
    <citation type="submission" date="2021-10" db="EMBL/GenBank/DDBJ databases">
        <title>The diversity and Nitrogen Metabolism of Culturable Nitrate-Utilizing Bacteria Within the Oxygen Minimum Zone of the Changjiang (Yangtze River)Estuary.</title>
        <authorList>
            <person name="Zhang D."/>
            <person name="Zheng J."/>
            <person name="Liu S."/>
            <person name="He W."/>
        </authorList>
    </citation>
    <scope>NUCLEOTIDE SEQUENCE</scope>
    <source>
        <strain evidence="5">FXH-223</strain>
    </source>
</reference>
<evidence type="ECO:0000256" key="4">
    <source>
        <dbReference type="ARBA" id="ARBA00023160"/>
    </source>
</evidence>
<evidence type="ECO:0000256" key="3">
    <source>
        <dbReference type="ARBA" id="ARBA00023098"/>
    </source>
</evidence>